<comment type="cofactor">
    <cofactor evidence="1 6">
        <name>FAD</name>
        <dbReference type="ChEBI" id="CHEBI:57692"/>
    </cofactor>
</comment>
<dbReference type="Pfam" id="PF02770">
    <property type="entry name" value="Acyl-CoA_dh_M"/>
    <property type="match status" value="1"/>
</dbReference>
<evidence type="ECO:0000259" key="8">
    <source>
        <dbReference type="Pfam" id="PF02770"/>
    </source>
</evidence>
<dbReference type="Gene3D" id="1.10.540.10">
    <property type="entry name" value="Acyl-CoA dehydrogenase/oxidase, N-terminal domain"/>
    <property type="match status" value="1"/>
</dbReference>
<dbReference type="AlphaFoldDB" id="A0A8T7LYQ3"/>
<dbReference type="Pfam" id="PF00441">
    <property type="entry name" value="Acyl-CoA_dh_1"/>
    <property type="match status" value="1"/>
</dbReference>
<comment type="similarity">
    <text evidence="2 6">Belongs to the acyl-CoA dehydrogenase family.</text>
</comment>
<proteinExistence type="inferred from homology"/>
<evidence type="ECO:0000259" key="9">
    <source>
        <dbReference type="Pfam" id="PF02771"/>
    </source>
</evidence>
<dbReference type="PROSITE" id="PS00073">
    <property type="entry name" value="ACYL_COA_DH_2"/>
    <property type="match status" value="1"/>
</dbReference>
<feature type="domain" description="Acyl-CoA dehydrogenase/oxidase C-terminal" evidence="7">
    <location>
        <begin position="229"/>
        <end position="378"/>
    </location>
</feature>
<dbReference type="EMBL" id="JACATZ010000001">
    <property type="protein sequence ID" value="NWJ44589.1"/>
    <property type="molecule type" value="Genomic_DNA"/>
</dbReference>
<dbReference type="PANTHER" id="PTHR43884:SF12">
    <property type="entry name" value="ISOVALERYL-COA DEHYDROGENASE, MITOCHONDRIAL-RELATED"/>
    <property type="match status" value="1"/>
</dbReference>
<dbReference type="InterPro" id="IPR046373">
    <property type="entry name" value="Acyl-CoA_Oxase/DH_mid-dom_sf"/>
</dbReference>
<keyword evidence="5 6" id="KW-0560">Oxidoreductase</keyword>
<dbReference type="InterPro" id="IPR009100">
    <property type="entry name" value="AcylCoA_DH/oxidase_NM_dom_sf"/>
</dbReference>
<gene>
    <name evidence="10" type="ORF">HXX08_01805</name>
    <name evidence="11" type="ORF">OZ401_002281</name>
</gene>
<evidence type="ECO:0000313" key="12">
    <source>
        <dbReference type="Proteomes" id="UP000521676"/>
    </source>
</evidence>
<dbReference type="InterPro" id="IPR009075">
    <property type="entry name" value="AcylCo_DH/oxidase_C"/>
</dbReference>
<dbReference type="FunFam" id="1.20.140.10:FF:000004">
    <property type="entry name" value="Acyl-CoA dehydrogenase FadE25"/>
    <property type="match status" value="1"/>
</dbReference>
<dbReference type="InterPro" id="IPR006089">
    <property type="entry name" value="Acyl-CoA_DH_CS"/>
</dbReference>
<dbReference type="InterPro" id="IPR037069">
    <property type="entry name" value="AcylCoA_DH/ox_N_sf"/>
</dbReference>
<feature type="domain" description="Acyl-CoA oxidase/dehydrogenase middle" evidence="8">
    <location>
        <begin position="123"/>
        <end position="217"/>
    </location>
</feature>
<evidence type="ECO:0000256" key="3">
    <source>
        <dbReference type="ARBA" id="ARBA00022630"/>
    </source>
</evidence>
<dbReference type="GO" id="GO:0003995">
    <property type="term" value="F:acyl-CoA dehydrogenase activity"/>
    <property type="evidence" value="ECO:0007669"/>
    <property type="project" value="InterPro"/>
</dbReference>
<reference evidence="11" key="2">
    <citation type="journal article" date="2024" name="Nature">
        <title>Anoxygenic phototroph of the Chloroflexota uses a type I reaction centre.</title>
        <authorList>
            <person name="Tsuji J.M."/>
            <person name="Shaw N.A."/>
            <person name="Nagashima S."/>
            <person name="Venkiteswaran J.J."/>
            <person name="Schiff S.L."/>
            <person name="Watanabe T."/>
            <person name="Fukui M."/>
            <person name="Hanada S."/>
            <person name="Tank M."/>
            <person name="Neufeld J.D."/>
        </authorList>
    </citation>
    <scope>NUCLEOTIDE SEQUENCE</scope>
    <source>
        <strain evidence="11">L227-S17</strain>
    </source>
</reference>
<dbReference type="RefSeq" id="WP_341468365.1">
    <property type="nucleotide sequence ID" value="NZ_CP128399.1"/>
</dbReference>
<dbReference type="Gene3D" id="1.20.140.10">
    <property type="entry name" value="Butyryl-CoA Dehydrogenase, subunit A, domain 3"/>
    <property type="match status" value="1"/>
</dbReference>
<dbReference type="EMBL" id="CP128399">
    <property type="protein sequence ID" value="WJW66478.1"/>
    <property type="molecule type" value="Genomic_DNA"/>
</dbReference>
<feature type="domain" description="Acyl-CoA dehydrogenase/oxidase N-terminal" evidence="9">
    <location>
        <begin position="6"/>
        <end position="118"/>
    </location>
</feature>
<keyword evidence="3 6" id="KW-0285">Flavoprotein</keyword>
<dbReference type="Proteomes" id="UP001431572">
    <property type="component" value="Chromosome 1"/>
</dbReference>
<keyword evidence="13" id="KW-1185">Reference proteome</keyword>
<dbReference type="InterPro" id="IPR006091">
    <property type="entry name" value="Acyl-CoA_Oxase/DH_mid-dom"/>
</dbReference>
<evidence type="ECO:0000256" key="6">
    <source>
        <dbReference type="RuleBase" id="RU362125"/>
    </source>
</evidence>
<dbReference type="SUPFAM" id="SSF56645">
    <property type="entry name" value="Acyl-CoA dehydrogenase NM domain-like"/>
    <property type="match status" value="1"/>
</dbReference>
<evidence type="ECO:0000313" key="11">
    <source>
        <dbReference type="EMBL" id="WJW66478.1"/>
    </source>
</evidence>
<evidence type="ECO:0000256" key="2">
    <source>
        <dbReference type="ARBA" id="ARBA00009347"/>
    </source>
</evidence>
<dbReference type="Proteomes" id="UP000521676">
    <property type="component" value="Unassembled WGS sequence"/>
</dbReference>
<protein>
    <submittedName>
        <fullName evidence="10">Acyl-CoA dehydrogenase</fullName>
    </submittedName>
</protein>
<dbReference type="SUPFAM" id="SSF47203">
    <property type="entry name" value="Acyl-CoA dehydrogenase C-terminal domain-like"/>
    <property type="match status" value="1"/>
</dbReference>
<dbReference type="FunFam" id="2.40.110.10:FF:000001">
    <property type="entry name" value="Acyl-CoA dehydrogenase, mitochondrial"/>
    <property type="match status" value="1"/>
</dbReference>
<evidence type="ECO:0000256" key="4">
    <source>
        <dbReference type="ARBA" id="ARBA00022827"/>
    </source>
</evidence>
<sequence length="385" mass="42329">MDLHLTSEQEMIRQVAREFADKELLPTAAHFDELQEFPTALWKKLGEMGMMGLVIPEEWGGAGVDTVSYVLALEEIARGNPALSTAMSVNNSLTCYGIWKFGTAEQKRKYLIPLAQGQKLGGYCLTEAESGSDAAKMRSTATLQGDKYLLNGSKIFITSGISGHIYLAFAITDKTKGSNGISCFIVEKSFPGFKVGKKLDKLGMRASDTTEIIFENCEVPVENLLGEEGAGFKLAMQLLDGGRIGIATQALGIAQAAYEFALRYANERQQFGHKIYDFQAIQFMVADMATRIEAARLLVYKAASMRDQGKNVGLEASMAKLFASETAMKVTTDAVQIYGGYGYIKEYPVERYFRDAKVTEIYEGTSQIQRLVIARNLLRSLAGSH</sequence>
<dbReference type="Gene3D" id="2.40.110.10">
    <property type="entry name" value="Butyryl-CoA Dehydrogenase, subunit A, domain 2"/>
    <property type="match status" value="1"/>
</dbReference>
<dbReference type="FunFam" id="1.10.540.10:FF:000002">
    <property type="entry name" value="Acyl-CoA dehydrogenase FadE19"/>
    <property type="match status" value="1"/>
</dbReference>
<dbReference type="InterPro" id="IPR013786">
    <property type="entry name" value="AcylCoA_DH/ox_N"/>
</dbReference>
<evidence type="ECO:0000313" key="13">
    <source>
        <dbReference type="Proteomes" id="UP001431572"/>
    </source>
</evidence>
<name>A0A8T7LYQ3_9CHLR</name>
<keyword evidence="4 6" id="KW-0274">FAD</keyword>
<dbReference type="InterPro" id="IPR036250">
    <property type="entry name" value="AcylCo_DH-like_C"/>
</dbReference>
<dbReference type="GO" id="GO:0050660">
    <property type="term" value="F:flavin adenine dinucleotide binding"/>
    <property type="evidence" value="ECO:0007669"/>
    <property type="project" value="InterPro"/>
</dbReference>
<evidence type="ECO:0000313" key="10">
    <source>
        <dbReference type="EMBL" id="NWJ44589.1"/>
    </source>
</evidence>
<dbReference type="PANTHER" id="PTHR43884">
    <property type="entry name" value="ACYL-COA DEHYDROGENASE"/>
    <property type="match status" value="1"/>
</dbReference>
<evidence type="ECO:0000256" key="1">
    <source>
        <dbReference type="ARBA" id="ARBA00001974"/>
    </source>
</evidence>
<evidence type="ECO:0000259" key="7">
    <source>
        <dbReference type="Pfam" id="PF00441"/>
    </source>
</evidence>
<evidence type="ECO:0000256" key="5">
    <source>
        <dbReference type="ARBA" id="ARBA00023002"/>
    </source>
</evidence>
<reference evidence="10 12" key="1">
    <citation type="submission" date="2020-06" db="EMBL/GenBank/DDBJ databases">
        <title>Anoxygenic phototrophic Chloroflexota member uses a Type I reaction center.</title>
        <authorList>
            <person name="Tsuji J.M."/>
            <person name="Shaw N.A."/>
            <person name="Nagashima S."/>
            <person name="Venkiteswaran J."/>
            <person name="Schiff S.L."/>
            <person name="Hanada S."/>
            <person name="Tank M."/>
            <person name="Neufeld J.D."/>
        </authorList>
    </citation>
    <scope>NUCLEOTIDE SEQUENCE [LARGE SCALE GENOMIC DNA]</scope>
    <source>
        <strain evidence="10">L227-S17</strain>
    </source>
</reference>
<accession>A0A8T7LYQ3</accession>
<dbReference type="PIRSF" id="PIRSF016578">
    <property type="entry name" value="HsaA"/>
    <property type="match status" value="1"/>
</dbReference>
<dbReference type="Pfam" id="PF02771">
    <property type="entry name" value="Acyl-CoA_dh_N"/>
    <property type="match status" value="1"/>
</dbReference>
<organism evidence="10 12">
    <name type="scientific">Candidatus Chlorohelix allophototropha</name>
    <dbReference type="NCBI Taxonomy" id="3003348"/>
    <lineage>
        <taxon>Bacteria</taxon>
        <taxon>Bacillati</taxon>
        <taxon>Chloroflexota</taxon>
        <taxon>Chloroflexia</taxon>
        <taxon>Candidatus Chloroheliales</taxon>
        <taxon>Candidatus Chloroheliaceae</taxon>
        <taxon>Candidatus Chlorohelix</taxon>
    </lineage>
</organism>
<dbReference type="CDD" id="cd01158">
    <property type="entry name" value="SCAD_SBCAD"/>
    <property type="match status" value="1"/>
</dbReference>